<dbReference type="Gene3D" id="3.40.1350.10">
    <property type="match status" value="1"/>
</dbReference>
<proteinExistence type="predicted"/>
<evidence type="ECO:0008006" key="2">
    <source>
        <dbReference type="Google" id="ProtNLM"/>
    </source>
</evidence>
<evidence type="ECO:0000313" key="1">
    <source>
        <dbReference type="EMBL" id="CAB4160840.1"/>
    </source>
</evidence>
<protein>
    <recommendedName>
        <fullName evidence="2">VRR-NUC domain containing protein</fullName>
    </recommendedName>
</protein>
<name>A0A6J5NLW4_9CAUD</name>
<dbReference type="EMBL" id="LR796702">
    <property type="protein sequence ID" value="CAB4160840.1"/>
    <property type="molecule type" value="Genomic_DNA"/>
</dbReference>
<dbReference type="InterPro" id="IPR011856">
    <property type="entry name" value="tRNA_endonuc-like_dom_sf"/>
</dbReference>
<accession>A0A6J5NLW4</accession>
<reference evidence="1" key="1">
    <citation type="submission" date="2020-04" db="EMBL/GenBank/DDBJ databases">
        <authorList>
            <person name="Chiriac C."/>
            <person name="Salcher M."/>
            <person name="Ghai R."/>
            <person name="Kavagutti S V."/>
        </authorList>
    </citation>
    <scope>NUCLEOTIDE SEQUENCE</scope>
</reference>
<sequence>MRRAARVDSNHSHIVSAFRKMGCSVLSLAALGAGVPDLLVAIEGTTWLVEVKFGKGEENDLQREWADNWLGMRAVVRDIQGVENVVKMMRLSDKNGHG</sequence>
<organism evidence="1">
    <name type="scientific">uncultured Caudovirales phage</name>
    <dbReference type="NCBI Taxonomy" id="2100421"/>
    <lineage>
        <taxon>Viruses</taxon>
        <taxon>Duplodnaviria</taxon>
        <taxon>Heunggongvirae</taxon>
        <taxon>Uroviricota</taxon>
        <taxon>Caudoviricetes</taxon>
        <taxon>Peduoviridae</taxon>
        <taxon>Maltschvirus</taxon>
        <taxon>Maltschvirus maltsch</taxon>
    </lineage>
</organism>
<dbReference type="GO" id="GO:0003676">
    <property type="term" value="F:nucleic acid binding"/>
    <property type="evidence" value="ECO:0007669"/>
    <property type="project" value="InterPro"/>
</dbReference>
<gene>
    <name evidence="1" type="ORF">UFOVP773_18</name>
</gene>